<keyword evidence="2" id="KW-0540">Nuclease</keyword>
<dbReference type="InterPro" id="IPR002711">
    <property type="entry name" value="HNH"/>
</dbReference>
<protein>
    <submittedName>
        <fullName evidence="2">RNA-guided endonuclease IscB</fullName>
    </submittedName>
</protein>
<dbReference type="NCBIfam" id="NF040563">
    <property type="entry name" value="guided_IscB"/>
    <property type="match status" value="1"/>
</dbReference>
<comment type="caution">
    <text evidence="2">The sequence shown here is derived from an EMBL/GenBank/DDBJ whole genome shotgun (WGS) entry which is preliminary data.</text>
</comment>
<keyword evidence="2" id="KW-0378">Hydrolase</keyword>
<sequence>MFVLASDGTPLDPCHPARARKLLAAGRAVVARHTPFVIRLKDRTSEQCEVEGVEVSLDPGSRHTGISVFRAHDGTRYGLYGIQLNHRGGKIRDKLTARAAYRRGRRSRNLRYRAPRFANRARPQGWLPPSLKHRLVTVMSWMERLRRLVPVRAIQLETVRFDVHALAAGRPLAGVEYQHGTLHGFEVREYLLEKWRRACAYCAARGIPLTIDHIQPRSRGGSDRISNLCLACVPCNQAKNSMPVAEFLADRPAVLARVLAHAKASLRDAAAVNATRRALYEALKAAGLPVRCGSGGRTKWNRHRTGAPKSHTLDALHVGELHGVESWPGQVLVVAATGRGTYCRTRTDAFGFPRLRMPRTKQIFRYQTGDLVRAIVPRGKHTGTHTGRVAVRTSGSHTVQTPTGPVKTSHKHLRLLQRADGYTYTTKQEDRPCDPLTSVRLSASRHFLVPLCGSTFPLRPEGRSIHGEAR</sequence>
<dbReference type="InterPro" id="IPR003615">
    <property type="entry name" value="HNH_nuc"/>
</dbReference>
<dbReference type="Proteomes" id="UP001589532">
    <property type="component" value="Unassembled WGS sequence"/>
</dbReference>
<dbReference type="InterPro" id="IPR025938">
    <property type="entry name" value="RRXRR_dom"/>
</dbReference>
<accession>A0ABV5S9N0</accession>
<proteinExistence type="predicted"/>
<dbReference type="GO" id="GO:0004519">
    <property type="term" value="F:endonuclease activity"/>
    <property type="evidence" value="ECO:0007669"/>
    <property type="project" value="UniProtKB-KW"/>
</dbReference>
<name>A0ABV5S9N0_9ACTN</name>
<dbReference type="RefSeq" id="WP_345000507.1">
    <property type="nucleotide sequence ID" value="NZ_BAAAXV010000009.1"/>
</dbReference>
<dbReference type="PANTHER" id="PTHR33877">
    <property type="entry name" value="SLL1193 PROTEIN"/>
    <property type="match status" value="1"/>
</dbReference>
<keyword evidence="2" id="KW-0255">Endonuclease</keyword>
<evidence type="ECO:0000259" key="1">
    <source>
        <dbReference type="SMART" id="SM00507"/>
    </source>
</evidence>
<dbReference type="EMBL" id="JBHMBW010000041">
    <property type="protein sequence ID" value="MFB9628379.1"/>
    <property type="molecule type" value="Genomic_DNA"/>
</dbReference>
<dbReference type="InterPro" id="IPR052892">
    <property type="entry name" value="NA-targeting_endonuclease"/>
</dbReference>
<dbReference type="SMART" id="SM00507">
    <property type="entry name" value="HNHc"/>
    <property type="match status" value="1"/>
</dbReference>
<organism evidence="2 3">
    <name type="scientific">Nonomuraea helvata</name>
    <dbReference type="NCBI Taxonomy" id="37484"/>
    <lineage>
        <taxon>Bacteria</taxon>
        <taxon>Bacillati</taxon>
        <taxon>Actinomycetota</taxon>
        <taxon>Actinomycetes</taxon>
        <taxon>Streptosporangiales</taxon>
        <taxon>Streptosporangiaceae</taxon>
        <taxon>Nonomuraea</taxon>
    </lineage>
</organism>
<dbReference type="PANTHER" id="PTHR33877:SF2">
    <property type="entry name" value="OS07G0170200 PROTEIN"/>
    <property type="match status" value="1"/>
</dbReference>
<dbReference type="CDD" id="cd00085">
    <property type="entry name" value="HNHc"/>
    <property type="match status" value="1"/>
</dbReference>
<dbReference type="InterPro" id="IPR047693">
    <property type="entry name" value="RNA-guided_IscB-like"/>
</dbReference>
<reference evidence="2 3" key="1">
    <citation type="submission" date="2024-09" db="EMBL/GenBank/DDBJ databases">
        <authorList>
            <person name="Sun Q."/>
            <person name="Mori K."/>
        </authorList>
    </citation>
    <scope>NUCLEOTIDE SEQUENCE [LARGE SCALE GENOMIC DNA]</scope>
    <source>
        <strain evidence="2 3">JCM 3143</strain>
    </source>
</reference>
<keyword evidence="3" id="KW-1185">Reference proteome</keyword>
<gene>
    <name evidence="2" type="primary">iscB</name>
    <name evidence="2" type="ORF">ACFFSA_35295</name>
</gene>
<feature type="domain" description="HNH nuclease" evidence="1">
    <location>
        <begin position="186"/>
        <end position="237"/>
    </location>
</feature>
<evidence type="ECO:0000313" key="2">
    <source>
        <dbReference type="EMBL" id="MFB9628379.1"/>
    </source>
</evidence>
<dbReference type="Pfam" id="PF01844">
    <property type="entry name" value="HNH"/>
    <property type="match status" value="1"/>
</dbReference>
<dbReference type="Pfam" id="PF14239">
    <property type="entry name" value="RRXRR"/>
    <property type="match status" value="1"/>
</dbReference>
<dbReference type="Gene3D" id="1.10.30.50">
    <property type="match status" value="1"/>
</dbReference>
<evidence type="ECO:0000313" key="3">
    <source>
        <dbReference type="Proteomes" id="UP001589532"/>
    </source>
</evidence>